<name>A0A1L8CS93_9THEO</name>
<dbReference type="InterPro" id="IPR014202">
    <property type="entry name" value="Spore_II_R"/>
</dbReference>
<dbReference type="Proteomes" id="UP000187485">
    <property type="component" value="Unassembled WGS sequence"/>
</dbReference>
<dbReference type="EMBL" id="BDJK01000006">
    <property type="protein sequence ID" value="GAV21790.1"/>
    <property type="molecule type" value="Genomic_DNA"/>
</dbReference>
<dbReference type="STRING" id="870242.cpu_03000"/>
<dbReference type="AlphaFoldDB" id="A0A1L8CS93"/>
<gene>
    <name evidence="1" type="ORF">cpu_03000</name>
</gene>
<protein>
    <submittedName>
        <fullName evidence="1">Stage II sporulation protein R</fullName>
    </submittedName>
</protein>
<organism evidence="1 2">
    <name type="scientific">Carboxydothermus pertinax</name>
    <dbReference type="NCBI Taxonomy" id="870242"/>
    <lineage>
        <taxon>Bacteria</taxon>
        <taxon>Bacillati</taxon>
        <taxon>Bacillota</taxon>
        <taxon>Clostridia</taxon>
        <taxon>Thermoanaerobacterales</taxon>
        <taxon>Thermoanaerobacteraceae</taxon>
        <taxon>Carboxydothermus</taxon>
    </lineage>
</organism>
<dbReference type="Pfam" id="PF09551">
    <property type="entry name" value="Spore_II_R"/>
    <property type="match status" value="1"/>
</dbReference>
<comment type="caution">
    <text evidence="1">The sequence shown here is derived from an EMBL/GenBank/DDBJ whole genome shotgun (WGS) entry which is preliminary data.</text>
</comment>
<keyword evidence="2" id="KW-1185">Reference proteome</keyword>
<dbReference type="OrthoDB" id="9793324at2"/>
<reference evidence="2" key="1">
    <citation type="submission" date="2016-12" db="EMBL/GenBank/DDBJ databases">
        <title>Draft Genome Sequences od Carboxydothermus pertinax and islandicus, Hydrogenogenic Carboxydotrophic Bacteria.</title>
        <authorList>
            <person name="Fukuyama Y."/>
            <person name="Ohmae K."/>
            <person name="Yoneda Y."/>
            <person name="Yoshida T."/>
            <person name="Sako Y."/>
        </authorList>
    </citation>
    <scope>NUCLEOTIDE SEQUENCE [LARGE SCALE GENOMIC DNA]</scope>
    <source>
        <strain evidence="2">Ug1</strain>
    </source>
</reference>
<evidence type="ECO:0000313" key="2">
    <source>
        <dbReference type="Proteomes" id="UP000187485"/>
    </source>
</evidence>
<proteinExistence type="predicted"/>
<accession>A0A1L8CS93</accession>
<dbReference type="RefSeq" id="WP_075858242.1">
    <property type="nucleotide sequence ID" value="NZ_BDJK01000006.1"/>
</dbReference>
<sequence>MSEGGVVLKKVLSLAVLLLGAYVVFGSFFHKVQGQFVPKVLDTDIVRFHVIAASDSPSDQELKLKLRDEILTYLYPKLKMAKSREETLKILKKESLALKVIARNYLKSQHKEIPITVKIGKFYFPDRSYGEYLVPAGYYDALRIEIGKARGHNWWCILYPRLCFADWGRMEPSHVKTYYLKSLLWKKFKKTVKKG</sequence>
<dbReference type="NCBIfam" id="TIGR02837">
    <property type="entry name" value="spore_II_R"/>
    <property type="match status" value="1"/>
</dbReference>
<evidence type="ECO:0000313" key="1">
    <source>
        <dbReference type="EMBL" id="GAV21790.1"/>
    </source>
</evidence>